<gene>
    <name evidence="2" type="primary">BnaC03g21020D</name>
    <name evidence="1" type="ORF">DARMORV10_C03P24780.1</name>
    <name evidence="2" type="ORF">GSBRNA2T00079180001</name>
</gene>
<dbReference type="Gramene" id="CDY14493">
    <property type="protein sequence ID" value="CDY14493"/>
    <property type="gene ID" value="GSBRNA2T00079180001"/>
</dbReference>
<protein>
    <submittedName>
        <fullName evidence="1">(rape) hypothetical protein</fullName>
    </submittedName>
    <submittedName>
        <fullName evidence="2">BnaC03g21020D protein</fullName>
    </submittedName>
</protein>
<reference evidence="2 3" key="1">
    <citation type="journal article" date="2014" name="Science">
        <title>Plant genetics. Early allopolyploid evolution in the post-Neolithic Brassica napus oilseed genome.</title>
        <authorList>
            <person name="Chalhoub B."/>
            <person name="Denoeud F."/>
            <person name="Liu S."/>
            <person name="Parkin I.A."/>
            <person name="Tang H."/>
            <person name="Wang X."/>
            <person name="Chiquet J."/>
            <person name="Belcram H."/>
            <person name="Tong C."/>
            <person name="Samans B."/>
            <person name="Correa M."/>
            <person name="Da Silva C."/>
            <person name="Just J."/>
            <person name="Falentin C."/>
            <person name="Koh C.S."/>
            <person name="Le Clainche I."/>
            <person name="Bernard M."/>
            <person name="Bento P."/>
            <person name="Noel B."/>
            <person name="Labadie K."/>
            <person name="Alberti A."/>
            <person name="Charles M."/>
            <person name="Arnaud D."/>
            <person name="Guo H."/>
            <person name="Daviaud C."/>
            <person name="Alamery S."/>
            <person name="Jabbari K."/>
            <person name="Zhao M."/>
            <person name="Edger P.P."/>
            <person name="Chelaifa H."/>
            <person name="Tack D."/>
            <person name="Lassalle G."/>
            <person name="Mestiri I."/>
            <person name="Schnel N."/>
            <person name="Le Paslier M.C."/>
            <person name="Fan G."/>
            <person name="Renault V."/>
            <person name="Bayer P.E."/>
            <person name="Golicz A.A."/>
            <person name="Manoli S."/>
            <person name="Lee T.H."/>
            <person name="Thi V.H."/>
            <person name="Chalabi S."/>
            <person name="Hu Q."/>
            <person name="Fan C."/>
            <person name="Tollenaere R."/>
            <person name="Lu Y."/>
            <person name="Battail C."/>
            <person name="Shen J."/>
            <person name="Sidebottom C.H."/>
            <person name="Wang X."/>
            <person name="Canaguier A."/>
            <person name="Chauveau A."/>
            <person name="Berard A."/>
            <person name="Deniot G."/>
            <person name="Guan M."/>
            <person name="Liu Z."/>
            <person name="Sun F."/>
            <person name="Lim Y.P."/>
            <person name="Lyons E."/>
            <person name="Town C.D."/>
            <person name="Bancroft I."/>
            <person name="Wang X."/>
            <person name="Meng J."/>
            <person name="Ma J."/>
            <person name="Pires J.C."/>
            <person name="King G.J."/>
            <person name="Brunel D."/>
            <person name="Delourme R."/>
            <person name="Renard M."/>
            <person name="Aury J.M."/>
            <person name="Adams K.L."/>
            <person name="Batley J."/>
            <person name="Snowdon R.J."/>
            <person name="Tost J."/>
            <person name="Edwards D."/>
            <person name="Zhou Y."/>
            <person name="Hua W."/>
            <person name="Sharpe A.G."/>
            <person name="Paterson A.H."/>
            <person name="Guan C."/>
            <person name="Wincker P."/>
        </authorList>
    </citation>
    <scope>NUCLEOTIDE SEQUENCE [LARGE SCALE GENOMIC DNA]</scope>
    <source>
        <strain evidence="3">cv. Darmor-bzh</strain>
    </source>
</reference>
<reference evidence="2" key="2">
    <citation type="submission" date="2014-06" db="EMBL/GenBank/DDBJ databases">
        <authorList>
            <person name="Genoscope - CEA"/>
        </authorList>
    </citation>
    <scope>NUCLEOTIDE SEQUENCE</scope>
</reference>
<accession>A0A078FQ69</accession>
<dbReference type="Proteomes" id="UP000028999">
    <property type="component" value="Unassembled WGS sequence"/>
</dbReference>
<evidence type="ECO:0000313" key="1">
    <source>
        <dbReference type="EMBL" id="CAF1700446.1"/>
    </source>
</evidence>
<sequence length="52" mass="5831">MINGHPGPLVNNYNGACYKLSVENDKTYLLRQLRDALNGELALNRLRSTLSL</sequence>
<dbReference type="AlphaFoldDB" id="A0A078FQ69"/>
<evidence type="ECO:0000313" key="2">
    <source>
        <dbReference type="EMBL" id="CDY14493.1"/>
    </source>
</evidence>
<reference evidence="1" key="3">
    <citation type="submission" date="2021-01" db="EMBL/GenBank/DDBJ databases">
        <authorList>
            <consortium name="Genoscope - CEA"/>
            <person name="William W."/>
        </authorList>
    </citation>
    <scope>NUCLEOTIDE SEQUENCE</scope>
</reference>
<keyword evidence="3" id="KW-1185">Reference proteome</keyword>
<dbReference type="EMBL" id="LK032043">
    <property type="protein sequence ID" value="CDY14493.1"/>
    <property type="molecule type" value="Genomic_DNA"/>
</dbReference>
<organism evidence="2 3">
    <name type="scientific">Brassica napus</name>
    <name type="common">Rape</name>
    <dbReference type="NCBI Taxonomy" id="3708"/>
    <lineage>
        <taxon>Eukaryota</taxon>
        <taxon>Viridiplantae</taxon>
        <taxon>Streptophyta</taxon>
        <taxon>Embryophyta</taxon>
        <taxon>Tracheophyta</taxon>
        <taxon>Spermatophyta</taxon>
        <taxon>Magnoliopsida</taxon>
        <taxon>eudicotyledons</taxon>
        <taxon>Gunneridae</taxon>
        <taxon>Pentapetalae</taxon>
        <taxon>rosids</taxon>
        <taxon>malvids</taxon>
        <taxon>Brassicales</taxon>
        <taxon>Brassicaceae</taxon>
        <taxon>Brassiceae</taxon>
        <taxon>Brassica</taxon>
    </lineage>
</organism>
<dbReference type="Proteomes" id="UP001295469">
    <property type="component" value="Chromosome C03"/>
</dbReference>
<evidence type="ECO:0000313" key="3">
    <source>
        <dbReference type="Proteomes" id="UP000028999"/>
    </source>
</evidence>
<dbReference type="PaxDb" id="3708-A0A078FQ69"/>
<name>A0A078FQ69_BRANA</name>
<dbReference type="EMBL" id="HG994367">
    <property type="protein sequence ID" value="CAF1700446.1"/>
    <property type="molecule type" value="Genomic_DNA"/>
</dbReference>
<proteinExistence type="predicted"/>